<evidence type="ECO:0000313" key="3">
    <source>
        <dbReference type="Proteomes" id="UP001597131"/>
    </source>
</evidence>
<keyword evidence="3" id="KW-1185">Reference proteome</keyword>
<feature type="transmembrane region" description="Helical" evidence="1">
    <location>
        <begin position="30"/>
        <end position="50"/>
    </location>
</feature>
<dbReference type="RefSeq" id="WP_380744467.1">
    <property type="nucleotide sequence ID" value="NZ_JBHTLI010000001.1"/>
</dbReference>
<keyword evidence="1" id="KW-1133">Transmembrane helix</keyword>
<accession>A0ABW3NRP9</accession>
<sequence length="58" mass="7150">MLFLFWKLTSGHFKEELGEKSWNHWRTRLYYWQGTIYASTGITFMILFLLRWANILSF</sequence>
<evidence type="ECO:0000313" key="2">
    <source>
        <dbReference type="EMBL" id="MFD1095596.1"/>
    </source>
</evidence>
<keyword evidence="1" id="KW-0472">Membrane</keyword>
<keyword evidence="1" id="KW-0812">Transmembrane</keyword>
<dbReference type="Proteomes" id="UP001597131">
    <property type="component" value="Unassembled WGS sequence"/>
</dbReference>
<reference evidence="3" key="1">
    <citation type="journal article" date="2019" name="Int. J. Syst. Evol. Microbiol.">
        <title>The Global Catalogue of Microorganisms (GCM) 10K type strain sequencing project: providing services to taxonomists for standard genome sequencing and annotation.</title>
        <authorList>
            <consortium name="The Broad Institute Genomics Platform"/>
            <consortium name="The Broad Institute Genome Sequencing Center for Infectious Disease"/>
            <person name="Wu L."/>
            <person name="Ma J."/>
        </authorList>
    </citation>
    <scope>NUCLEOTIDE SEQUENCE [LARGE SCALE GENOMIC DNA]</scope>
    <source>
        <strain evidence="3">CCUG 64793</strain>
    </source>
</reference>
<dbReference type="EMBL" id="JBHTLI010000001">
    <property type="protein sequence ID" value="MFD1095596.1"/>
    <property type="molecule type" value="Genomic_DNA"/>
</dbReference>
<gene>
    <name evidence="2" type="ORF">ACFQ3Q_07550</name>
</gene>
<comment type="caution">
    <text evidence="2">The sequence shown here is derived from an EMBL/GenBank/DDBJ whole genome shotgun (WGS) entry which is preliminary data.</text>
</comment>
<proteinExistence type="predicted"/>
<name>A0ABW3NRP9_9FLAO</name>
<organism evidence="2 3">
    <name type="scientific">Salegentibacter chungangensis</name>
    <dbReference type="NCBI Taxonomy" id="1335724"/>
    <lineage>
        <taxon>Bacteria</taxon>
        <taxon>Pseudomonadati</taxon>
        <taxon>Bacteroidota</taxon>
        <taxon>Flavobacteriia</taxon>
        <taxon>Flavobacteriales</taxon>
        <taxon>Flavobacteriaceae</taxon>
        <taxon>Salegentibacter</taxon>
    </lineage>
</organism>
<evidence type="ECO:0000256" key="1">
    <source>
        <dbReference type="SAM" id="Phobius"/>
    </source>
</evidence>
<protein>
    <submittedName>
        <fullName evidence="2">Uncharacterized protein</fullName>
    </submittedName>
</protein>